<proteinExistence type="predicted"/>
<evidence type="ECO:0000313" key="1">
    <source>
        <dbReference type="EMBL" id="CAE8627414.1"/>
    </source>
</evidence>
<gene>
    <name evidence="1" type="ORF">PGLA1383_LOCUS44195</name>
</gene>
<sequence length="82" mass="8743">MEPPTVFRVSVSSSSAPVAAGWARSLWALGESEGRKSSESTLQFNLALGSAAKTGRWRWAMALLQAMRAIRVQSSEVTCGTA</sequence>
<evidence type="ECO:0000313" key="2">
    <source>
        <dbReference type="Proteomes" id="UP000654075"/>
    </source>
</evidence>
<keyword evidence="2" id="KW-1185">Reference proteome</keyword>
<feature type="non-terminal residue" evidence="1">
    <location>
        <position position="1"/>
    </location>
</feature>
<accession>A0A813GVJ6</accession>
<dbReference type="EMBL" id="CAJNNV010029177">
    <property type="protein sequence ID" value="CAE8627414.1"/>
    <property type="molecule type" value="Genomic_DNA"/>
</dbReference>
<reference evidence="1" key="1">
    <citation type="submission" date="2021-02" db="EMBL/GenBank/DDBJ databases">
        <authorList>
            <person name="Dougan E. K."/>
            <person name="Rhodes N."/>
            <person name="Thang M."/>
            <person name="Chan C."/>
        </authorList>
    </citation>
    <scope>NUCLEOTIDE SEQUENCE</scope>
</reference>
<comment type="caution">
    <text evidence="1">The sequence shown here is derived from an EMBL/GenBank/DDBJ whole genome shotgun (WGS) entry which is preliminary data.</text>
</comment>
<dbReference type="AlphaFoldDB" id="A0A813GVJ6"/>
<name>A0A813GVJ6_POLGL</name>
<protein>
    <submittedName>
        <fullName evidence="1">Uncharacterized protein</fullName>
    </submittedName>
</protein>
<organism evidence="1 2">
    <name type="scientific">Polarella glacialis</name>
    <name type="common">Dinoflagellate</name>
    <dbReference type="NCBI Taxonomy" id="89957"/>
    <lineage>
        <taxon>Eukaryota</taxon>
        <taxon>Sar</taxon>
        <taxon>Alveolata</taxon>
        <taxon>Dinophyceae</taxon>
        <taxon>Suessiales</taxon>
        <taxon>Suessiaceae</taxon>
        <taxon>Polarella</taxon>
    </lineage>
</organism>
<dbReference type="Proteomes" id="UP000654075">
    <property type="component" value="Unassembled WGS sequence"/>
</dbReference>